<dbReference type="Proteomes" id="UP001500888">
    <property type="component" value="Unassembled WGS sequence"/>
</dbReference>
<feature type="domain" description="DUF2264" evidence="2">
    <location>
        <begin position="388"/>
        <end position="586"/>
    </location>
</feature>
<dbReference type="InterPro" id="IPR049349">
    <property type="entry name" value="DUF2264_N"/>
</dbReference>
<proteinExistence type="predicted"/>
<organism evidence="3 4">
    <name type="scientific">Sphaerisporangium flaviroseum</name>
    <dbReference type="NCBI Taxonomy" id="509199"/>
    <lineage>
        <taxon>Bacteria</taxon>
        <taxon>Bacillati</taxon>
        <taxon>Actinomycetota</taxon>
        <taxon>Actinomycetes</taxon>
        <taxon>Streptosporangiales</taxon>
        <taxon>Streptosporangiaceae</taxon>
        <taxon>Sphaerisporangium</taxon>
    </lineage>
</organism>
<evidence type="ECO:0000313" key="4">
    <source>
        <dbReference type="Proteomes" id="UP001500888"/>
    </source>
</evidence>
<dbReference type="EMBL" id="BAAAZR010000002">
    <property type="protein sequence ID" value="GAA3800648.1"/>
    <property type="molecule type" value="Genomic_DNA"/>
</dbReference>
<protein>
    <submittedName>
        <fullName evidence="3">DUF2264 domain-containing protein</fullName>
    </submittedName>
</protein>
<keyword evidence="4" id="KW-1185">Reference proteome</keyword>
<evidence type="ECO:0000313" key="3">
    <source>
        <dbReference type="EMBL" id="GAA3800648.1"/>
    </source>
</evidence>
<comment type="caution">
    <text evidence="3">The sequence shown here is derived from an EMBL/GenBank/DDBJ whole genome shotgun (WGS) entry which is preliminary data.</text>
</comment>
<dbReference type="Pfam" id="PF20938">
    <property type="entry name" value="DUF2264_C"/>
    <property type="match status" value="1"/>
</dbReference>
<dbReference type="PIRSF" id="PIRSF014753">
    <property type="entry name" value="UCP014753"/>
    <property type="match status" value="1"/>
</dbReference>
<name>A0ABP7HRT5_9ACTN</name>
<dbReference type="PANTHER" id="PTHR35339:SF4">
    <property type="entry name" value="LINALOOL DEHYDRATASE_ISOMERASE DOMAIN-CONTAINING PROTEIN"/>
    <property type="match status" value="1"/>
</dbReference>
<dbReference type="InterPro" id="IPR049237">
    <property type="entry name" value="DUF2264_C"/>
</dbReference>
<reference evidence="4" key="1">
    <citation type="journal article" date="2019" name="Int. J. Syst. Evol. Microbiol.">
        <title>The Global Catalogue of Microorganisms (GCM) 10K type strain sequencing project: providing services to taxonomists for standard genome sequencing and annotation.</title>
        <authorList>
            <consortium name="The Broad Institute Genomics Platform"/>
            <consortium name="The Broad Institute Genome Sequencing Center for Infectious Disease"/>
            <person name="Wu L."/>
            <person name="Ma J."/>
        </authorList>
    </citation>
    <scope>NUCLEOTIDE SEQUENCE [LARGE SCALE GENOMIC DNA]</scope>
    <source>
        <strain evidence="4">JCM 16908</strain>
    </source>
</reference>
<dbReference type="PANTHER" id="PTHR35339">
    <property type="entry name" value="LINALOOL DEHYDRATASE_ISOMERASE DOMAIN-CONTAINING PROTEIN"/>
    <property type="match status" value="1"/>
</dbReference>
<evidence type="ECO:0000259" key="2">
    <source>
        <dbReference type="Pfam" id="PF20938"/>
    </source>
</evidence>
<dbReference type="RefSeq" id="WP_344937098.1">
    <property type="nucleotide sequence ID" value="NZ_BAAAZR010000002.1"/>
</dbReference>
<dbReference type="Pfam" id="PF10022">
    <property type="entry name" value="DUF2264"/>
    <property type="match status" value="1"/>
</dbReference>
<evidence type="ECO:0000259" key="1">
    <source>
        <dbReference type="Pfam" id="PF10022"/>
    </source>
</evidence>
<feature type="domain" description="DUF2264" evidence="1">
    <location>
        <begin position="24"/>
        <end position="364"/>
    </location>
</feature>
<gene>
    <name evidence="3" type="ORF">GCM10022226_20320</name>
</gene>
<accession>A0ABP7HRT5</accession>
<dbReference type="InterPro" id="IPR016624">
    <property type="entry name" value="UCP014753"/>
</dbReference>
<sequence length="627" mass="69243">MEWIRPGVPRDREDLRRLVRDPRDREDLRRLVRELTEPLIPHFRSGGARPRIGGNAAHYSDAAAELETFARPLWGLAPLGAGGGSFDHWELWRRGLARGTDPGHEEFWGSVTDIDQRLVETAAIGLALALVPEAVWDPLSGRERDNLRAWLLHAIAAEPADNNWRFFPVLVGLGLDRVGVAYDPAPNAARLDRLESFALGRGWYSDGPTAQRDYYIPFAMHYYGLVYAALAGERDPARTGRFRERAAEFALDFQHWFASDGAAVPFGRSLTYRFAQGAFWGALAFANVEALPWGTVKGHLMRHLRWWLRRPIRDASGLLTLGYGYAQPSLAEQYNGPGSPYWALKAFLPLAVPAGHPFWASEEQAAPPLPEVSDQPEAGVALMRCEEGRQVVMLSARQHHTWVRNGAAKYAKFAYSTSFGFSVPTGPWGLEQGALDSTLALSEDGIHWRPCEVPRDSTVSDGLLHLRWTPWTDVEVETWLLACPPWHIRVHRLTTQRHLQSAEGGFAVDRDEPFHRVDTGPGRARVDSPAGACLVDDLAGARTGRLVQALPGTNVMAPRTVIPTLVDAHAPGEHRLACAVLGVAEARPAAGWPAAPTLEAVTEVLTRHRAPEAARLLTTLRSTPPVV</sequence>